<evidence type="ECO:0000259" key="4">
    <source>
        <dbReference type="PROSITE" id="PS50102"/>
    </source>
</evidence>
<dbReference type="EMBL" id="CADCXW020000016">
    <property type="protein sequence ID" value="CAD1551129.1"/>
    <property type="molecule type" value="Genomic_DNA"/>
</dbReference>
<gene>
    <name evidence="5" type="ORF">BBRV_LOCUS51949</name>
</gene>
<evidence type="ECO:0000256" key="2">
    <source>
        <dbReference type="ARBA" id="ARBA00022884"/>
    </source>
</evidence>
<keyword evidence="2 3" id="KW-0694">RNA-binding</keyword>
<dbReference type="GO" id="GO:0003723">
    <property type="term" value="F:RNA binding"/>
    <property type="evidence" value="ECO:0007669"/>
    <property type="project" value="UniProtKB-UniRule"/>
</dbReference>
<evidence type="ECO:0000256" key="3">
    <source>
        <dbReference type="PROSITE-ProRule" id="PRU00176"/>
    </source>
</evidence>
<dbReference type="Pfam" id="PF00076">
    <property type="entry name" value="RRM_1"/>
    <property type="match status" value="2"/>
</dbReference>
<name>A0A6V7JLI4_9HYME</name>
<protein>
    <recommendedName>
        <fullName evidence="4">RRM domain-containing protein</fullName>
    </recommendedName>
</protein>
<keyword evidence="1" id="KW-0677">Repeat</keyword>
<evidence type="ECO:0000313" key="5">
    <source>
        <dbReference type="EMBL" id="CAD1551129.1"/>
    </source>
</evidence>
<dbReference type="PANTHER" id="PTHR24012">
    <property type="entry name" value="RNA BINDING PROTEIN"/>
    <property type="match status" value="1"/>
</dbReference>
<dbReference type="CDD" id="cd00590">
    <property type="entry name" value="RRM_SF"/>
    <property type="match status" value="1"/>
</dbReference>
<evidence type="ECO:0000256" key="1">
    <source>
        <dbReference type="ARBA" id="ARBA00022737"/>
    </source>
</evidence>
<feature type="domain" description="RRM" evidence="4">
    <location>
        <begin position="129"/>
        <end position="197"/>
    </location>
</feature>
<accession>A0A6V7JLI4</accession>
<proteinExistence type="predicted"/>
<dbReference type="InterPro" id="IPR000504">
    <property type="entry name" value="RRM_dom"/>
</dbReference>
<dbReference type="PROSITE" id="PS50102">
    <property type="entry name" value="RRM"/>
    <property type="match status" value="1"/>
</dbReference>
<dbReference type="InterPro" id="IPR035979">
    <property type="entry name" value="RBD_domain_sf"/>
</dbReference>
<organism evidence="5">
    <name type="scientific">Bracon brevicornis</name>
    <dbReference type="NCBI Taxonomy" id="1563983"/>
    <lineage>
        <taxon>Eukaryota</taxon>
        <taxon>Metazoa</taxon>
        <taxon>Ecdysozoa</taxon>
        <taxon>Arthropoda</taxon>
        <taxon>Hexapoda</taxon>
        <taxon>Insecta</taxon>
        <taxon>Pterygota</taxon>
        <taxon>Neoptera</taxon>
        <taxon>Endopterygota</taxon>
        <taxon>Hymenoptera</taxon>
        <taxon>Apocrita</taxon>
        <taxon>Ichneumonoidea</taxon>
        <taxon>Braconidae</taxon>
        <taxon>Braconinae</taxon>
        <taxon>Bracon</taxon>
    </lineage>
</organism>
<sequence length="395" mass="46109">MSLNVLQYPDIFYEYEPKFEVWVVHFKNTKKISIKRLIKIFGTYGPVKTIYDTGKGQDHCFVNYWRKDSAEKCVLNVHIEHGIQLEAFYSRLRELKNKSVRAKAMIDHINNNTKTDQSSEECEMYYEGRSVMFVNVKKLRKDKIERIFSQYGIIDSVQQTGRRSGYCFVKYIQEESARLCAMDMPSHQEFKLEKFKSFSVLQKEKRQKEMKKISLSTSVDSLSITPDNSHLYSDNADVDELELSIASGIVPRQLTTERHRIIEHLKQFNHNVPKILQKITLSCSSKSDGKSFHVPLKSRFPWQLLESVIVDQVPAEPVIIANIPEICGPDFIMEYFDLYQPLHSSLVEVTFESIRYCYLYFESLNTVREVELATDNSQIMDKNIIVVSPDRLFML</sequence>
<dbReference type="AlphaFoldDB" id="A0A6V7JLI4"/>
<dbReference type="InterPro" id="IPR012677">
    <property type="entry name" value="Nucleotide-bd_a/b_plait_sf"/>
</dbReference>
<dbReference type="Gene3D" id="3.30.70.330">
    <property type="match status" value="2"/>
</dbReference>
<dbReference type="SUPFAM" id="SSF54928">
    <property type="entry name" value="RNA-binding domain, RBD"/>
    <property type="match status" value="2"/>
</dbReference>
<reference evidence="5" key="1">
    <citation type="submission" date="2020-07" db="EMBL/GenBank/DDBJ databases">
        <authorList>
            <person name="Ferguson B K."/>
        </authorList>
    </citation>
    <scope>NUCLEOTIDE SEQUENCE</scope>
    <source>
        <strain evidence="5">L06</strain>
    </source>
</reference>